<dbReference type="EMBL" id="BKCL01000001">
    <property type="protein sequence ID" value="GEQ96399.1"/>
    <property type="molecule type" value="Genomic_DNA"/>
</dbReference>
<dbReference type="AlphaFoldDB" id="A0A5A7MNC9"/>
<feature type="binding site" evidence="13">
    <location>
        <position position="333"/>
    </location>
    <ligand>
        <name>Mg(2+)</name>
        <dbReference type="ChEBI" id="CHEBI:18420"/>
    </ligand>
</feature>
<accession>A0A5A7MNC9</accession>
<dbReference type="GO" id="GO:0004035">
    <property type="term" value="F:alkaline phosphatase activity"/>
    <property type="evidence" value="ECO:0007669"/>
    <property type="project" value="TreeGrafter"/>
</dbReference>
<evidence type="ECO:0000256" key="12">
    <source>
        <dbReference type="PIRSR" id="PIRSR601952-1"/>
    </source>
</evidence>
<protein>
    <submittedName>
        <fullName evidence="16">Alkaline phosphatase</fullName>
    </submittedName>
</protein>
<feature type="binding site" evidence="13">
    <location>
        <position position="342"/>
    </location>
    <ligand>
        <name>Zn(2+)</name>
        <dbReference type="ChEBI" id="CHEBI:29105"/>
        <label>2</label>
    </ligand>
</feature>
<feature type="binding site" evidence="13">
    <location>
        <position position="176"/>
    </location>
    <ligand>
        <name>Mg(2+)</name>
        <dbReference type="ChEBI" id="CHEBI:18420"/>
    </ligand>
</feature>
<keyword evidence="2" id="KW-1003">Cell membrane</keyword>
<keyword evidence="6" id="KW-0378">Hydrolase</keyword>
<comment type="similarity">
    <text evidence="14">Belongs to the alkaline phosphatase family.</text>
</comment>
<sequence>MNKSFRYTAFALATLLSATAQAQSDKSDSSDPWWSAGKATIQERLAVTKNENRAKNVILFIGDGMGISTLTAMRIFDGQTRGESGEENVMPYEHFPNVALVKTYNDNAQVADSAGTASAIMTGVKTRLGVINMASTHPVEQCIDGKTGHRMSFAQRAEQAGKATGVVSTARLTHATPSTVYANSPSRNWEYDVNMPKEALEAGCTDIAAQFVAFDDGDGIEVALGGGRANFLPNTTPDPEKEGIMGRRSDGRDLTKEWQEKFDRAAYVTSADELNALDLSKVDHLLGLFEPSHMKFESDRQKDEAGEPSLAEMTSTAIDILSRDEDGFFLMVEGGRIDHAHHDGNAKRALKDGQAFAQAVQMALSKVDLDNTLILVTADHSHVFTIAGYPTRGNPILGLSVPPAKDGSPGTEPALAEDGKPYTTLGYWTGPGAVTGERPLVTSEEAQDLDYHQQAVIPTEWENHGGEDVALFAAGPWSHLVGGVIEQNVIYHIMDYAMGLSEDQSSD</sequence>
<comment type="cofactor">
    <cofactor evidence="13">
        <name>Mg(2+)</name>
        <dbReference type="ChEBI" id="CHEBI:18420"/>
    </cofactor>
    <text evidence="13">Binds 1 Mg(2+) ion.</text>
</comment>
<feature type="binding site" evidence="13">
    <location>
        <position position="174"/>
    </location>
    <ligand>
        <name>Mg(2+)</name>
        <dbReference type="ChEBI" id="CHEBI:18420"/>
    </ligand>
</feature>
<dbReference type="PANTHER" id="PTHR11596:SF5">
    <property type="entry name" value="ALKALINE PHOSPHATASE"/>
    <property type="match status" value="1"/>
</dbReference>
<dbReference type="Pfam" id="PF00245">
    <property type="entry name" value="Alk_phosphatase"/>
    <property type="match status" value="1"/>
</dbReference>
<feature type="binding site" evidence="13">
    <location>
        <position position="63"/>
    </location>
    <ligand>
        <name>Zn(2+)</name>
        <dbReference type="ChEBI" id="CHEBI:29105"/>
        <label>2</label>
    </ligand>
</feature>
<organism evidence="16 17">
    <name type="scientific">Iodidimonas gelatinilytica</name>
    <dbReference type="NCBI Taxonomy" id="1236966"/>
    <lineage>
        <taxon>Bacteria</taxon>
        <taxon>Pseudomonadati</taxon>
        <taxon>Pseudomonadota</taxon>
        <taxon>Alphaproteobacteria</taxon>
        <taxon>Iodidimonadales</taxon>
        <taxon>Iodidimonadaceae</taxon>
        <taxon>Iodidimonas</taxon>
    </lineage>
</organism>
<evidence type="ECO:0000313" key="17">
    <source>
        <dbReference type="Proteomes" id="UP000322084"/>
    </source>
</evidence>
<dbReference type="FunFam" id="3.40.720.10:FF:000008">
    <property type="entry name" value="Alkaline phosphatase"/>
    <property type="match status" value="1"/>
</dbReference>
<dbReference type="SMART" id="SM00098">
    <property type="entry name" value="alkPPc"/>
    <property type="match status" value="1"/>
</dbReference>
<keyword evidence="7 13" id="KW-0862">Zinc</keyword>
<proteinExistence type="inferred from homology"/>
<feature type="active site" description="Phosphoserine intermediate" evidence="12">
    <location>
        <position position="113"/>
    </location>
</feature>
<feature type="binding site" evidence="13">
    <location>
        <position position="379"/>
    </location>
    <ligand>
        <name>Zn(2+)</name>
        <dbReference type="ChEBI" id="CHEBI:29105"/>
        <label>2</label>
    </ligand>
</feature>
<evidence type="ECO:0000256" key="5">
    <source>
        <dbReference type="ARBA" id="ARBA00022723"/>
    </source>
</evidence>
<comment type="caution">
    <text evidence="16">The sequence shown here is derived from an EMBL/GenBank/DDBJ whole genome shotgun (WGS) entry which is preliminary data.</text>
</comment>
<evidence type="ECO:0000256" key="10">
    <source>
        <dbReference type="ARBA" id="ARBA00023180"/>
    </source>
</evidence>
<evidence type="ECO:0000256" key="2">
    <source>
        <dbReference type="ARBA" id="ARBA00022475"/>
    </source>
</evidence>
<evidence type="ECO:0000256" key="7">
    <source>
        <dbReference type="ARBA" id="ARBA00022833"/>
    </source>
</evidence>
<dbReference type="GO" id="GO:0046872">
    <property type="term" value="F:metal ion binding"/>
    <property type="evidence" value="ECO:0007669"/>
    <property type="project" value="UniProtKB-KW"/>
</dbReference>
<evidence type="ECO:0000256" key="8">
    <source>
        <dbReference type="ARBA" id="ARBA00022842"/>
    </source>
</evidence>
<dbReference type="GO" id="GO:0098552">
    <property type="term" value="C:side of membrane"/>
    <property type="evidence" value="ECO:0007669"/>
    <property type="project" value="UniProtKB-KW"/>
</dbReference>
<dbReference type="SUPFAM" id="SSF53649">
    <property type="entry name" value="Alkaline phosphatase-like"/>
    <property type="match status" value="1"/>
</dbReference>
<feature type="binding site" evidence="13">
    <location>
        <position position="464"/>
    </location>
    <ligand>
        <name>Zn(2+)</name>
        <dbReference type="ChEBI" id="CHEBI:29105"/>
        <label>2</label>
    </ligand>
</feature>
<dbReference type="RefSeq" id="WP_149999134.1">
    <property type="nucleotide sequence ID" value="NZ_BKCL01000001.1"/>
</dbReference>
<evidence type="ECO:0000256" key="15">
    <source>
        <dbReference type="SAM" id="SignalP"/>
    </source>
</evidence>
<evidence type="ECO:0000256" key="13">
    <source>
        <dbReference type="PIRSR" id="PIRSR601952-2"/>
    </source>
</evidence>
<reference evidence="16 17" key="1">
    <citation type="submission" date="2019-09" db="EMBL/GenBank/DDBJ databases">
        <title>NBRP : Genome information of microbial organism related human and environment.</title>
        <authorList>
            <person name="Hattori M."/>
            <person name="Oshima K."/>
            <person name="Inaba H."/>
            <person name="Suda W."/>
            <person name="Sakamoto M."/>
            <person name="Iino T."/>
            <person name="Kitahara M."/>
            <person name="Oshida Y."/>
            <person name="Iida T."/>
            <person name="Kudo T."/>
            <person name="Itoh T."/>
            <person name="Ohkuma M."/>
        </authorList>
    </citation>
    <scope>NUCLEOTIDE SEQUENCE [LARGE SCALE GENOMIC DNA]</scope>
    <source>
        <strain evidence="16 17">Hi-2</strain>
    </source>
</reference>
<keyword evidence="11" id="KW-0449">Lipoprotein</keyword>
<gene>
    <name evidence="16" type="primary">phoA</name>
    <name evidence="16" type="ORF">JCM17844_00360</name>
</gene>
<feature type="chain" id="PRO_5022973735" evidence="15">
    <location>
        <begin position="23"/>
        <end position="507"/>
    </location>
</feature>
<comment type="cofactor">
    <cofactor evidence="13">
        <name>Zn(2+)</name>
        <dbReference type="ChEBI" id="CHEBI:29105"/>
    </cofactor>
    <text evidence="13">Binds 2 Zn(2+) ions.</text>
</comment>
<keyword evidence="4" id="KW-0336">GPI-anchor</keyword>
<evidence type="ECO:0000313" key="16">
    <source>
        <dbReference type="EMBL" id="GEQ96399.1"/>
    </source>
</evidence>
<feature type="binding site" evidence="13">
    <location>
        <position position="63"/>
    </location>
    <ligand>
        <name>Mg(2+)</name>
        <dbReference type="ChEBI" id="CHEBI:18420"/>
    </ligand>
</feature>
<dbReference type="InterPro" id="IPR001952">
    <property type="entry name" value="Alkaline_phosphatase"/>
</dbReference>
<evidence type="ECO:0000256" key="4">
    <source>
        <dbReference type="ARBA" id="ARBA00022622"/>
    </source>
</evidence>
<evidence type="ECO:0000256" key="1">
    <source>
        <dbReference type="ARBA" id="ARBA00004609"/>
    </source>
</evidence>
<dbReference type="InterPro" id="IPR017850">
    <property type="entry name" value="Alkaline_phosphatase_core_sf"/>
</dbReference>
<evidence type="ECO:0000256" key="3">
    <source>
        <dbReference type="ARBA" id="ARBA00022553"/>
    </source>
</evidence>
<dbReference type="Proteomes" id="UP000322084">
    <property type="component" value="Unassembled WGS sequence"/>
</dbReference>
<keyword evidence="10" id="KW-0325">Glycoprotein</keyword>
<comment type="subcellular location">
    <subcellularLocation>
        <location evidence="1">Cell membrane</location>
        <topology evidence="1">Lipid-anchor</topology>
        <topology evidence="1">GPI-anchor</topology>
    </subcellularLocation>
</comment>
<evidence type="ECO:0000256" key="11">
    <source>
        <dbReference type="ARBA" id="ARBA00023288"/>
    </source>
</evidence>
<dbReference type="CDD" id="cd16012">
    <property type="entry name" value="ALP"/>
    <property type="match status" value="1"/>
</dbReference>
<keyword evidence="9" id="KW-0472">Membrane</keyword>
<feature type="signal peptide" evidence="15">
    <location>
        <begin position="1"/>
        <end position="22"/>
    </location>
</feature>
<dbReference type="PRINTS" id="PR00113">
    <property type="entry name" value="ALKPHPHTASE"/>
</dbReference>
<dbReference type="PANTHER" id="PTHR11596">
    <property type="entry name" value="ALKALINE PHOSPHATASE"/>
    <property type="match status" value="1"/>
</dbReference>
<evidence type="ECO:0000256" key="9">
    <source>
        <dbReference type="ARBA" id="ARBA00023136"/>
    </source>
</evidence>
<dbReference type="GO" id="GO:0005886">
    <property type="term" value="C:plasma membrane"/>
    <property type="evidence" value="ECO:0007669"/>
    <property type="project" value="UniProtKB-SubCell"/>
</dbReference>
<evidence type="ECO:0000256" key="6">
    <source>
        <dbReference type="ARBA" id="ARBA00022801"/>
    </source>
</evidence>
<keyword evidence="15" id="KW-0732">Signal</keyword>
<keyword evidence="5 13" id="KW-0479">Metal-binding</keyword>
<evidence type="ECO:0000256" key="14">
    <source>
        <dbReference type="RuleBase" id="RU003946"/>
    </source>
</evidence>
<keyword evidence="8 13" id="KW-0460">Magnesium</keyword>
<name>A0A5A7MNC9_9PROT</name>
<feature type="binding site" evidence="13">
    <location>
        <position position="338"/>
    </location>
    <ligand>
        <name>Zn(2+)</name>
        <dbReference type="ChEBI" id="CHEBI:29105"/>
        <label>2</label>
    </ligand>
</feature>
<keyword evidence="3" id="KW-0597">Phosphoprotein</keyword>
<feature type="binding site" evidence="13">
    <location>
        <position position="380"/>
    </location>
    <ligand>
        <name>Zn(2+)</name>
        <dbReference type="ChEBI" id="CHEBI:29105"/>
        <label>2</label>
    </ligand>
</feature>
<dbReference type="Gene3D" id="3.40.720.10">
    <property type="entry name" value="Alkaline Phosphatase, subunit A"/>
    <property type="match status" value="1"/>
</dbReference>